<dbReference type="SUPFAM" id="SSF52058">
    <property type="entry name" value="L domain-like"/>
    <property type="match status" value="1"/>
</dbReference>
<dbReference type="EMBL" id="KK914355">
    <property type="protein sequence ID" value="KDP38834.1"/>
    <property type="molecule type" value="Genomic_DNA"/>
</dbReference>
<keyword evidence="6" id="KW-1185">Reference proteome</keyword>
<dbReference type="Gene3D" id="3.80.10.10">
    <property type="entry name" value="Ribonuclease Inhibitor"/>
    <property type="match status" value="2"/>
</dbReference>
<evidence type="ECO:0000313" key="6">
    <source>
        <dbReference type="Proteomes" id="UP000027138"/>
    </source>
</evidence>
<dbReference type="InterPro" id="IPR056789">
    <property type="entry name" value="LRR_R13L1-DRL21"/>
</dbReference>
<proteinExistence type="predicted"/>
<dbReference type="InterPro" id="IPR002182">
    <property type="entry name" value="NB-ARC"/>
</dbReference>
<organism evidence="5 6">
    <name type="scientific">Jatropha curcas</name>
    <name type="common">Barbados nut</name>
    <dbReference type="NCBI Taxonomy" id="180498"/>
    <lineage>
        <taxon>Eukaryota</taxon>
        <taxon>Viridiplantae</taxon>
        <taxon>Streptophyta</taxon>
        <taxon>Embryophyta</taxon>
        <taxon>Tracheophyta</taxon>
        <taxon>Spermatophyta</taxon>
        <taxon>Magnoliopsida</taxon>
        <taxon>eudicotyledons</taxon>
        <taxon>Gunneridae</taxon>
        <taxon>Pentapetalae</taxon>
        <taxon>rosids</taxon>
        <taxon>fabids</taxon>
        <taxon>Malpighiales</taxon>
        <taxon>Euphorbiaceae</taxon>
        <taxon>Crotonoideae</taxon>
        <taxon>Jatropheae</taxon>
        <taxon>Jatropha</taxon>
    </lineage>
</organism>
<dbReference type="OrthoDB" id="1749976at2759"/>
<evidence type="ECO:0000256" key="2">
    <source>
        <dbReference type="ARBA" id="ARBA00022821"/>
    </source>
</evidence>
<dbReference type="GO" id="GO:0006952">
    <property type="term" value="P:defense response"/>
    <property type="evidence" value="ECO:0007669"/>
    <property type="project" value="UniProtKB-KW"/>
</dbReference>
<dbReference type="AlphaFoldDB" id="A0A067L419"/>
<reference evidence="5 6" key="1">
    <citation type="journal article" date="2014" name="PLoS ONE">
        <title>Global Analysis of Gene Expression Profiles in Physic Nut (Jatropha curcas L.) Seedlings Exposed to Salt Stress.</title>
        <authorList>
            <person name="Zhang L."/>
            <person name="Zhang C."/>
            <person name="Wu P."/>
            <person name="Chen Y."/>
            <person name="Li M."/>
            <person name="Jiang H."/>
            <person name="Wu G."/>
        </authorList>
    </citation>
    <scope>NUCLEOTIDE SEQUENCE [LARGE SCALE GENOMIC DNA]</scope>
    <source>
        <strain evidence="6">cv. GZQX0401</strain>
        <tissue evidence="5">Young leaves</tissue>
    </source>
</reference>
<dbReference type="Gene3D" id="1.10.8.430">
    <property type="entry name" value="Helical domain of apoptotic protease-activating factors"/>
    <property type="match status" value="1"/>
</dbReference>
<name>A0A067L419_JATCU</name>
<dbReference type="PRINTS" id="PR00364">
    <property type="entry name" value="DISEASERSIST"/>
</dbReference>
<dbReference type="InterPro" id="IPR032675">
    <property type="entry name" value="LRR_dom_sf"/>
</dbReference>
<gene>
    <name evidence="5" type="ORF">JCGZ_04991</name>
</gene>
<dbReference type="GO" id="GO:0043531">
    <property type="term" value="F:ADP binding"/>
    <property type="evidence" value="ECO:0007669"/>
    <property type="project" value="InterPro"/>
</dbReference>
<evidence type="ECO:0000313" key="5">
    <source>
        <dbReference type="EMBL" id="KDP38834.1"/>
    </source>
</evidence>
<dbReference type="Proteomes" id="UP000027138">
    <property type="component" value="Unassembled WGS sequence"/>
</dbReference>
<feature type="domain" description="R13L1/DRL21-like LRR repeat region" evidence="4">
    <location>
        <begin position="185"/>
        <end position="312"/>
    </location>
</feature>
<dbReference type="Gene3D" id="3.40.50.300">
    <property type="entry name" value="P-loop containing nucleotide triphosphate hydrolases"/>
    <property type="match status" value="1"/>
</dbReference>
<evidence type="ECO:0000259" key="4">
    <source>
        <dbReference type="Pfam" id="PF25019"/>
    </source>
</evidence>
<keyword evidence="1" id="KW-0433">Leucine-rich repeat</keyword>
<sequence>MGGVGKTTLTQLIYSDGILQFDLKAWVSIGEDFDGYRVSETILKEEGGGDAKDFSSVQEKLKEKLFGKKFLISLDDVWTEDYEKWTCFRAPFVFGAPGSTLIVTSRSREVARIMGTVHAHALEELFFTDCLSVFAQHALGAKNFDQHLDLEEMGKEIVRRCKGLPLAAKALGGLLRGKGAGLGIYKLMKISPLHRQLCISGLQNLVDIRDAEIANLKQKEGLKELELQWIDDEVNSPRNVNDEFQVLNALQPHQNISSLSIQSFGGLEFPLWIGNPIFTSMVQLKPCNCHKVTSLPPLGRLPSLKEFSIQRMDGLQEVGVEFYEDSSCFACLEILCIRDMSEWEQWSWSESLNEADTKQFPKLHKLQISNCPKLVEKLPNYLPSLKSLDLFHCPQLVDLPKVLPSLTWFSINNGNPCHAPVKNGRNASNISYLTFLNIECISGLVSLPEAFIQALVALKNLYINYCHELPYLWRDGTNLDNLFCLETSEITSCRQLVSLVEGEEGLLPCNLKVVRIKMCDNFKKLPNGFTA</sequence>
<protein>
    <submittedName>
        <fullName evidence="5">Uncharacterized protein</fullName>
    </submittedName>
</protein>
<dbReference type="InterPro" id="IPR027417">
    <property type="entry name" value="P-loop_NTPase"/>
</dbReference>
<dbReference type="SUPFAM" id="SSF52540">
    <property type="entry name" value="P-loop containing nucleoside triphosphate hydrolases"/>
    <property type="match status" value="1"/>
</dbReference>
<dbReference type="Pfam" id="PF00931">
    <property type="entry name" value="NB-ARC"/>
    <property type="match status" value="1"/>
</dbReference>
<dbReference type="PANTHER" id="PTHR36766:SF51">
    <property type="entry name" value="DISEASE RESISTANCE RPP13-LIKE PROTEIN 1"/>
    <property type="match status" value="1"/>
</dbReference>
<evidence type="ECO:0000256" key="1">
    <source>
        <dbReference type="ARBA" id="ARBA00022614"/>
    </source>
</evidence>
<dbReference type="InterPro" id="IPR042197">
    <property type="entry name" value="Apaf_helical"/>
</dbReference>
<dbReference type="Pfam" id="PF25019">
    <property type="entry name" value="LRR_R13L1-DRL21"/>
    <property type="match status" value="1"/>
</dbReference>
<evidence type="ECO:0000259" key="3">
    <source>
        <dbReference type="Pfam" id="PF00931"/>
    </source>
</evidence>
<dbReference type="PANTHER" id="PTHR36766">
    <property type="entry name" value="PLANT BROAD-SPECTRUM MILDEW RESISTANCE PROTEIN RPW8"/>
    <property type="match status" value="1"/>
</dbReference>
<keyword evidence="2" id="KW-0611">Plant defense</keyword>
<feature type="domain" description="NB-ARC" evidence="3">
    <location>
        <begin position="1"/>
        <end position="138"/>
    </location>
</feature>
<accession>A0A067L419</accession>